<keyword evidence="4 10" id="KW-0812">Transmembrane</keyword>
<dbReference type="PANTHER" id="PTHR48022">
    <property type="entry name" value="PLASTIDIC GLUCOSE TRANSPORTER 4"/>
    <property type="match status" value="1"/>
</dbReference>
<dbReference type="GO" id="GO:0005351">
    <property type="term" value="F:carbohydrate:proton symporter activity"/>
    <property type="evidence" value="ECO:0007669"/>
    <property type="project" value="TreeGrafter"/>
</dbReference>
<evidence type="ECO:0000256" key="7">
    <source>
        <dbReference type="ARBA" id="ARBA00049119"/>
    </source>
</evidence>
<dbReference type="InterPro" id="IPR005829">
    <property type="entry name" value="Sugar_transporter_CS"/>
</dbReference>
<evidence type="ECO:0000256" key="3">
    <source>
        <dbReference type="ARBA" id="ARBA00022448"/>
    </source>
</evidence>
<organism evidence="12">
    <name type="scientific">Melanopsichium pennsylvanicum 4</name>
    <dbReference type="NCBI Taxonomy" id="1398559"/>
    <lineage>
        <taxon>Eukaryota</taxon>
        <taxon>Fungi</taxon>
        <taxon>Dikarya</taxon>
        <taxon>Basidiomycota</taxon>
        <taxon>Ustilaginomycotina</taxon>
        <taxon>Ustilaginomycetes</taxon>
        <taxon>Ustilaginales</taxon>
        <taxon>Ustilaginaceae</taxon>
        <taxon>Melanopsichium</taxon>
    </lineage>
</organism>
<keyword evidence="6 10" id="KW-0472">Membrane</keyword>
<reference evidence="12" key="1">
    <citation type="journal article" date="2014" name="Genome Biol. Evol.">
        <title>Gene Loss Rather Than Gene Gain Is Associated with a Host Jump from Monocots to Dicots in the Smut Fungus Melanopsichium pennsylvanicum.</title>
        <authorList>
            <person name="Sharma R."/>
            <person name="Mishra B."/>
            <person name="Runge F."/>
            <person name="Thines M."/>
        </authorList>
    </citation>
    <scope>NUCLEOTIDE SEQUENCE</scope>
    <source>
        <strain evidence="12">4</strain>
    </source>
</reference>
<accession>A0A077R292</accession>
<dbReference type="PRINTS" id="PR00171">
    <property type="entry name" value="SUGRTRNSPORT"/>
</dbReference>
<feature type="transmembrane region" description="Helical" evidence="10">
    <location>
        <begin position="141"/>
        <end position="161"/>
    </location>
</feature>
<dbReference type="PROSITE" id="PS50850">
    <property type="entry name" value="MFS"/>
    <property type="match status" value="1"/>
</dbReference>
<evidence type="ECO:0000256" key="4">
    <source>
        <dbReference type="ARBA" id="ARBA00022692"/>
    </source>
</evidence>
<evidence type="ECO:0000313" key="12">
    <source>
        <dbReference type="EMBL" id="CDI56640.1"/>
    </source>
</evidence>
<feature type="transmembrane region" description="Helical" evidence="10">
    <location>
        <begin position="385"/>
        <end position="405"/>
    </location>
</feature>
<dbReference type="AlphaFoldDB" id="A0A077R292"/>
<feature type="domain" description="Major facilitator superfamily (MFS) profile" evidence="11">
    <location>
        <begin position="42"/>
        <end position="510"/>
    </location>
</feature>
<comment type="catalytic activity">
    <reaction evidence="7">
        <text>myo-inositol(out) + H(+)(out) = myo-inositol(in) + H(+)(in)</text>
        <dbReference type="Rhea" id="RHEA:60364"/>
        <dbReference type="ChEBI" id="CHEBI:15378"/>
        <dbReference type="ChEBI" id="CHEBI:17268"/>
    </reaction>
</comment>
<feature type="transmembrane region" description="Helical" evidence="10">
    <location>
        <begin position="173"/>
        <end position="192"/>
    </location>
</feature>
<evidence type="ECO:0000256" key="6">
    <source>
        <dbReference type="ARBA" id="ARBA00023136"/>
    </source>
</evidence>
<dbReference type="InterPro" id="IPR050360">
    <property type="entry name" value="MFS_Sugar_Transporters"/>
</dbReference>
<keyword evidence="3 8" id="KW-0813">Transport</keyword>
<feature type="transmembrane region" description="Helical" evidence="10">
    <location>
        <begin position="212"/>
        <end position="232"/>
    </location>
</feature>
<keyword evidence="5 10" id="KW-1133">Transmembrane helix</keyword>
<dbReference type="PROSITE" id="PS00217">
    <property type="entry name" value="SUGAR_TRANSPORT_2"/>
    <property type="match status" value="1"/>
</dbReference>
<feature type="region of interest" description="Disordered" evidence="9">
    <location>
        <begin position="556"/>
        <end position="590"/>
    </location>
</feature>
<evidence type="ECO:0000256" key="1">
    <source>
        <dbReference type="ARBA" id="ARBA00004141"/>
    </source>
</evidence>
<dbReference type="InterPro" id="IPR003663">
    <property type="entry name" value="Sugar/inositol_transpt"/>
</dbReference>
<dbReference type="GO" id="GO:0016020">
    <property type="term" value="C:membrane"/>
    <property type="evidence" value="ECO:0007669"/>
    <property type="project" value="UniProtKB-SubCell"/>
</dbReference>
<feature type="compositionally biased region" description="Basic and acidic residues" evidence="9">
    <location>
        <begin position="556"/>
        <end position="584"/>
    </location>
</feature>
<evidence type="ECO:0000256" key="5">
    <source>
        <dbReference type="ARBA" id="ARBA00022989"/>
    </source>
</evidence>
<dbReference type="InterPro" id="IPR036259">
    <property type="entry name" value="MFS_trans_sf"/>
</dbReference>
<comment type="similarity">
    <text evidence="2 8">Belongs to the major facilitator superfamily. Sugar transporter (TC 2.A.1.1) family.</text>
</comment>
<name>A0A077R292_9BASI</name>
<dbReference type="EMBL" id="HG529696">
    <property type="protein sequence ID" value="CDI56640.1"/>
    <property type="molecule type" value="Genomic_DNA"/>
</dbReference>
<dbReference type="FunFam" id="1.20.1250.20:FF:000026">
    <property type="entry name" value="MFS quinate transporter QutD"/>
    <property type="match status" value="1"/>
</dbReference>
<dbReference type="InterPro" id="IPR005828">
    <property type="entry name" value="MFS_sugar_transport-like"/>
</dbReference>
<sequence length="590" mass="63585">MPAAATVGQANHVSQALAEHRLSMVGATGAAGLIKNARTFSIAVFASLGGLIYGYNQGMFGQVLSMHSFSEASGVTGIQNPTLSGLLTSILELGAWVGVLMNGYVSDAIGRKRCVVLAVVWFVIGVIIQACTHGGSYDYILAGRAITGVGVGSLSMIVPLYNAELAPPEIRGSLVALQQLAITFGIMISYWFTYGTNYIGGTGTGQSRAAWLIPITIQILPAIVLAVGILFLPESPRWLINEGREQESLAVIAGLRRLSESDLLVQLEFLEVKAQKLFEERISQHDHPNLQDKSRISNFKLGVAQYKSLLINPSNLRRTLVAVLTMTFQQWTGVNFILYYAPFIFRKIGLEGNTISLLASGVVGIVMFLATIPAVLYIDTWGRKPTLIVGAAIMGTCHIIVAIIIATCGDNWPAHRAAGWVACVFVWLFAIAFGFSWGPAAWVLVAEVFPLGLRAKGVSIGASSNWLNNFAVGMSTPDFIDAAPYGVFIFLGIMCILGVAYVWFFVPETKQKSLDELDALFGDNSGRSQWEAGIMLQAQRDVGLLRLAGIEDTKDVAHGDDASDHVDEKHSDSHSDTDAKKEDQIVISTA</sequence>
<evidence type="ECO:0000256" key="2">
    <source>
        <dbReference type="ARBA" id="ARBA00010992"/>
    </source>
</evidence>
<protein>
    <submittedName>
        <fullName evidence="12">Related to quinate transport protein</fullName>
    </submittedName>
</protein>
<evidence type="ECO:0000256" key="10">
    <source>
        <dbReference type="SAM" id="Phobius"/>
    </source>
</evidence>
<dbReference type="SUPFAM" id="SSF103473">
    <property type="entry name" value="MFS general substrate transporter"/>
    <property type="match status" value="1"/>
</dbReference>
<dbReference type="NCBIfam" id="TIGR00879">
    <property type="entry name" value="SP"/>
    <property type="match status" value="1"/>
</dbReference>
<dbReference type="PANTHER" id="PTHR48022:SF2">
    <property type="entry name" value="PLASTIDIC GLUCOSE TRANSPORTER 4"/>
    <property type="match status" value="1"/>
</dbReference>
<dbReference type="InterPro" id="IPR020846">
    <property type="entry name" value="MFS_dom"/>
</dbReference>
<evidence type="ECO:0000256" key="8">
    <source>
        <dbReference type="RuleBase" id="RU003346"/>
    </source>
</evidence>
<comment type="subcellular location">
    <subcellularLocation>
        <location evidence="1">Membrane</location>
        <topology evidence="1">Multi-pass membrane protein</topology>
    </subcellularLocation>
</comment>
<dbReference type="Gene3D" id="1.20.1250.20">
    <property type="entry name" value="MFS general substrate transporter like domains"/>
    <property type="match status" value="1"/>
</dbReference>
<evidence type="ECO:0000256" key="9">
    <source>
        <dbReference type="SAM" id="MobiDB-lite"/>
    </source>
</evidence>
<feature type="transmembrane region" description="Helical" evidence="10">
    <location>
        <begin position="83"/>
        <end position="102"/>
    </location>
</feature>
<feature type="transmembrane region" description="Helical" evidence="10">
    <location>
        <begin position="114"/>
        <end position="135"/>
    </location>
</feature>
<feature type="transmembrane region" description="Helical" evidence="10">
    <location>
        <begin position="417"/>
        <end position="435"/>
    </location>
</feature>
<proteinExistence type="inferred from homology"/>
<dbReference type="Pfam" id="PF00083">
    <property type="entry name" value="Sugar_tr"/>
    <property type="match status" value="1"/>
</dbReference>
<feature type="transmembrane region" description="Helical" evidence="10">
    <location>
        <begin position="357"/>
        <end position="378"/>
    </location>
</feature>
<feature type="transmembrane region" description="Helical" evidence="10">
    <location>
        <begin position="482"/>
        <end position="506"/>
    </location>
</feature>
<evidence type="ECO:0000259" key="11">
    <source>
        <dbReference type="PROSITE" id="PS50850"/>
    </source>
</evidence>
<feature type="transmembrane region" description="Helical" evidence="10">
    <location>
        <begin position="39"/>
        <end position="56"/>
    </location>
</feature>